<protein>
    <recommendedName>
        <fullName evidence="2">MORN repeat protein</fullName>
    </recommendedName>
</protein>
<reference evidence="1" key="1">
    <citation type="submission" date="2019-08" db="EMBL/GenBank/DDBJ databases">
        <authorList>
            <person name="Kucharzyk K."/>
            <person name="Murdoch R.W."/>
            <person name="Higgins S."/>
            <person name="Loffler F."/>
        </authorList>
    </citation>
    <scope>NUCLEOTIDE SEQUENCE</scope>
</reference>
<sequence length="335" mass="37385">MSADNKNRLFSCKSYSLPDNQEVWVNFENTCNFPLPRIDVSGTWTTGWKGAPVKMVLSQDGNVVTGTYEFNNGKVIGTLNGNIMEGSWTEVDNSGLFRFNFFNDGNSFDGTWGFGKDISGGGIWYGRKLLEEKVNVTGTWDTNYARLYLEQKSSTVVGRYDKNNGILEGVLEGNVLIGDWYESRFKLGSFDTNGNFRLTFSPNNTFTGSRGLNESFTNEGIWTGKKVGTLSEFANQIETIDTTGTWNTNFNLMTLRQTGFNVSGEFDFNNGRIVAVIYTDTMTGNWYQDINKDGTYETKGTLVMKFSKDGNSFKGTWGYGESPSNGGLWNGTRLT</sequence>
<accession>A0A645B7L5</accession>
<proteinExistence type="predicted"/>
<name>A0A645B7L5_9ZZZZ</name>
<dbReference type="AlphaFoldDB" id="A0A645B7L5"/>
<gene>
    <name evidence="1" type="ORF">SDC9_108329</name>
</gene>
<evidence type="ECO:0000313" key="1">
    <source>
        <dbReference type="EMBL" id="MPM61469.1"/>
    </source>
</evidence>
<comment type="caution">
    <text evidence="1">The sequence shown here is derived from an EMBL/GenBank/DDBJ whole genome shotgun (WGS) entry which is preliminary data.</text>
</comment>
<organism evidence="1">
    <name type="scientific">bioreactor metagenome</name>
    <dbReference type="NCBI Taxonomy" id="1076179"/>
    <lineage>
        <taxon>unclassified sequences</taxon>
        <taxon>metagenomes</taxon>
        <taxon>ecological metagenomes</taxon>
    </lineage>
</organism>
<evidence type="ECO:0008006" key="2">
    <source>
        <dbReference type="Google" id="ProtNLM"/>
    </source>
</evidence>
<dbReference type="EMBL" id="VSSQ01018360">
    <property type="protein sequence ID" value="MPM61469.1"/>
    <property type="molecule type" value="Genomic_DNA"/>
</dbReference>